<gene>
    <name evidence="1" type="ORF">ORAREDHAP_LOCUS21454</name>
</gene>
<dbReference type="Proteomes" id="UP000507245">
    <property type="component" value="Unassembled WGS sequence"/>
</dbReference>
<dbReference type="Pfam" id="PF03004">
    <property type="entry name" value="Transposase_24"/>
    <property type="match status" value="1"/>
</dbReference>
<dbReference type="InterPro" id="IPR004252">
    <property type="entry name" value="Probable_transposase_24"/>
</dbReference>
<evidence type="ECO:0000313" key="1">
    <source>
        <dbReference type="EMBL" id="CAB4304126.1"/>
    </source>
</evidence>
<dbReference type="AlphaFoldDB" id="A0A6J5WQX9"/>
<proteinExistence type="predicted"/>
<organism evidence="1 2">
    <name type="scientific">Prunus armeniaca</name>
    <name type="common">Apricot</name>
    <name type="synonym">Armeniaca vulgaris</name>
    <dbReference type="NCBI Taxonomy" id="36596"/>
    <lineage>
        <taxon>Eukaryota</taxon>
        <taxon>Viridiplantae</taxon>
        <taxon>Streptophyta</taxon>
        <taxon>Embryophyta</taxon>
        <taxon>Tracheophyta</taxon>
        <taxon>Spermatophyta</taxon>
        <taxon>Magnoliopsida</taxon>
        <taxon>eudicotyledons</taxon>
        <taxon>Gunneridae</taxon>
        <taxon>Pentapetalae</taxon>
        <taxon>rosids</taxon>
        <taxon>fabids</taxon>
        <taxon>Rosales</taxon>
        <taxon>Rosaceae</taxon>
        <taxon>Amygdaloideae</taxon>
        <taxon>Amygdaleae</taxon>
        <taxon>Prunus</taxon>
    </lineage>
</organism>
<dbReference type="EMBL" id="CAEKKB010000003">
    <property type="protein sequence ID" value="CAB4304126.1"/>
    <property type="molecule type" value="Genomic_DNA"/>
</dbReference>
<dbReference type="OrthoDB" id="10621791at2759"/>
<sequence>MLELLTTGQKREELIWLEEPNMDRQWIHNCNRRILLRSIQMGLWNGRSLSHWNWLCELFKDPDYQEICMANANHCKQQKYSHRRGAQPFVQHVQAKAKNGKLPSFIENWGDVHLDRNQQWISEAAQEKHARLADKAPEGTPFDSIEVPLESEFQIIPWQEG</sequence>
<accession>A0A6J5WQX9</accession>
<reference evidence="2" key="1">
    <citation type="journal article" date="2020" name="Genome Biol.">
        <title>Gamete binning: chromosome-level and haplotype-resolved genome assembly enabled by high-throughput single-cell sequencing of gamete genomes.</title>
        <authorList>
            <person name="Campoy J.A."/>
            <person name="Sun H."/>
            <person name="Goel M."/>
            <person name="Jiao W.-B."/>
            <person name="Folz-Donahue K."/>
            <person name="Wang N."/>
            <person name="Rubio M."/>
            <person name="Liu C."/>
            <person name="Kukat C."/>
            <person name="Ruiz D."/>
            <person name="Huettel B."/>
            <person name="Schneeberger K."/>
        </authorList>
    </citation>
    <scope>NUCLEOTIDE SEQUENCE [LARGE SCALE GENOMIC DNA]</scope>
    <source>
        <strain evidence="2">cv. Rojo Pasion</strain>
    </source>
</reference>
<evidence type="ECO:0000313" key="2">
    <source>
        <dbReference type="Proteomes" id="UP000507245"/>
    </source>
</evidence>
<name>A0A6J5WQX9_PRUAR</name>
<keyword evidence="2" id="KW-1185">Reference proteome</keyword>
<protein>
    <submittedName>
        <fullName evidence="1">Uncharacterized protein</fullName>
    </submittedName>
</protein>